<feature type="transmembrane region" description="Helical" evidence="1">
    <location>
        <begin position="153"/>
        <end position="172"/>
    </location>
</feature>
<keyword evidence="1" id="KW-0812">Transmembrane</keyword>
<name>A0A1H2DTY8_9BACT</name>
<dbReference type="Proteomes" id="UP000199608">
    <property type="component" value="Unassembled WGS sequence"/>
</dbReference>
<keyword evidence="3" id="KW-1185">Reference proteome</keyword>
<gene>
    <name evidence="2" type="ORF">SAMN04487931_102177</name>
</gene>
<feature type="transmembrane region" description="Helical" evidence="1">
    <location>
        <begin position="202"/>
        <end position="218"/>
    </location>
</feature>
<feature type="transmembrane region" description="Helical" evidence="1">
    <location>
        <begin position="225"/>
        <end position="246"/>
    </location>
</feature>
<feature type="transmembrane region" description="Helical" evidence="1">
    <location>
        <begin position="90"/>
        <end position="109"/>
    </location>
</feature>
<evidence type="ECO:0000313" key="3">
    <source>
        <dbReference type="Proteomes" id="UP000199608"/>
    </source>
</evidence>
<proteinExistence type="predicted"/>
<evidence type="ECO:0000256" key="1">
    <source>
        <dbReference type="SAM" id="Phobius"/>
    </source>
</evidence>
<evidence type="ECO:0008006" key="4">
    <source>
        <dbReference type="Google" id="ProtNLM"/>
    </source>
</evidence>
<feature type="transmembrane region" description="Helical" evidence="1">
    <location>
        <begin position="116"/>
        <end position="133"/>
    </location>
</feature>
<feature type="transmembrane region" description="Helical" evidence="1">
    <location>
        <begin position="331"/>
        <end position="351"/>
    </location>
</feature>
<feature type="transmembrane region" description="Helical" evidence="1">
    <location>
        <begin position="5"/>
        <end position="25"/>
    </location>
</feature>
<keyword evidence="1" id="KW-0472">Membrane</keyword>
<keyword evidence="1" id="KW-1133">Transmembrane helix</keyword>
<reference evidence="3" key="1">
    <citation type="submission" date="2016-10" db="EMBL/GenBank/DDBJ databases">
        <authorList>
            <person name="Varghese N."/>
            <person name="Submissions S."/>
        </authorList>
    </citation>
    <scope>NUCLEOTIDE SEQUENCE [LARGE SCALE GENOMIC DNA]</scope>
    <source>
        <strain evidence="3">DSM 3384</strain>
    </source>
</reference>
<feature type="transmembrane region" description="Helical" evidence="1">
    <location>
        <begin position="390"/>
        <end position="408"/>
    </location>
</feature>
<evidence type="ECO:0000313" key="2">
    <source>
        <dbReference type="EMBL" id="SDT86244.1"/>
    </source>
</evidence>
<sequence length="418" mass="47998">MINSLLYLLITSIFILDWLFFRYGIGVRQITWLPEFISIVIAVSIPFKMAIIKQTHIPIKYTFLLFLYIANLLVGFFLNDVSAWTMLSGLRIYTKFIPVFLLPLIFPFSTQDFKKITIIIFILAMIQFPIVLWQRFVEFSTKGGDPVGGTLGVHASGVLSIFLLIIISFLIAFYFKKKISLPIFLLSFAASFIPTTLNETKITFLLLPITMIFPAIFIKDIKKTIFRIMLVILILVASFFILKGIYNHFQSQTWGYGIETFVTMPGRVAHYNRKRIDPIKNSIKNAVKDIRFLFFGRGAGNVSEGFTKKLNGKYVREGIYYGAKSVSFTKLMWEIGTMGIVLIYSFLFFVFLDSSKLCKKDDFSGAFSLGMLSFSMFFFLSMFYTETLEQNIFVYIFFLAAGQIAYLHDSKKSIETVI</sequence>
<feature type="transmembrane region" description="Helical" evidence="1">
    <location>
        <begin position="31"/>
        <end position="49"/>
    </location>
</feature>
<organism evidence="2 3">
    <name type="scientific">Desulfobacula phenolica</name>
    <dbReference type="NCBI Taxonomy" id="90732"/>
    <lineage>
        <taxon>Bacteria</taxon>
        <taxon>Pseudomonadati</taxon>
        <taxon>Thermodesulfobacteriota</taxon>
        <taxon>Desulfobacteria</taxon>
        <taxon>Desulfobacterales</taxon>
        <taxon>Desulfobacteraceae</taxon>
        <taxon>Desulfobacula</taxon>
    </lineage>
</organism>
<protein>
    <recommendedName>
        <fullName evidence="4">O-antigen ligase like membrane protein</fullName>
    </recommendedName>
</protein>
<feature type="transmembrane region" description="Helical" evidence="1">
    <location>
        <begin position="363"/>
        <end position="384"/>
    </location>
</feature>
<accession>A0A1H2DTY8</accession>
<feature type="transmembrane region" description="Helical" evidence="1">
    <location>
        <begin position="61"/>
        <end position="78"/>
    </location>
</feature>
<feature type="transmembrane region" description="Helical" evidence="1">
    <location>
        <begin position="179"/>
        <end position="196"/>
    </location>
</feature>
<dbReference type="EMBL" id="FNLL01000002">
    <property type="protein sequence ID" value="SDT86244.1"/>
    <property type="molecule type" value="Genomic_DNA"/>
</dbReference>
<dbReference type="RefSeq" id="WP_092230403.1">
    <property type="nucleotide sequence ID" value="NZ_FNLL01000002.1"/>
</dbReference>
<dbReference type="AlphaFoldDB" id="A0A1H2DTY8"/>